<dbReference type="InterPro" id="IPR000620">
    <property type="entry name" value="EamA_dom"/>
</dbReference>
<dbReference type="Proteomes" id="UP000321129">
    <property type="component" value="Unassembled WGS sequence"/>
</dbReference>
<feature type="transmembrane region" description="Helical" evidence="1">
    <location>
        <begin position="114"/>
        <end position="136"/>
    </location>
</feature>
<feature type="transmembrane region" description="Helical" evidence="1">
    <location>
        <begin position="143"/>
        <end position="163"/>
    </location>
</feature>
<feature type="transmembrane region" description="Helical" evidence="1">
    <location>
        <begin position="286"/>
        <end position="304"/>
    </location>
</feature>
<dbReference type="OrthoDB" id="8770617at2"/>
<evidence type="ECO:0000259" key="2">
    <source>
        <dbReference type="Pfam" id="PF00892"/>
    </source>
</evidence>
<comment type="caution">
    <text evidence="3">The sequence shown here is derived from an EMBL/GenBank/DDBJ whole genome shotgun (WGS) entry which is preliminary data.</text>
</comment>
<evidence type="ECO:0000313" key="4">
    <source>
        <dbReference type="Proteomes" id="UP000321129"/>
    </source>
</evidence>
<evidence type="ECO:0000256" key="1">
    <source>
        <dbReference type="SAM" id="Phobius"/>
    </source>
</evidence>
<gene>
    <name evidence="3" type="ORF">FSZ31_00800</name>
</gene>
<feature type="transmembrane region" description="Helical" evidence="1">
    <location>
        <begin position="28"/>
        <end position="49"/>
    </location>
</feature>
<keyword evidence="1" id="KW-0812">Transmembrane</keyword>
<feature type="transmembrane region" description="Helical" evidence="1">
    <location>
        <begin position="233"/>
        <end position="252"/>
    </location>
</feature>
<feature type="transmembrane region" description="Helical" evidence="1">
    <location>
        <begin position="169"/>
        <end position="188"/>
    </location>
</feature>
<dbReference type="EMBL" id="VOPY01000001">
    <property type="protein sequence ID" value="TXC73338.1"/>
    <property type="molecule type" value="Genomic_DNA"/>
</dbReference>
<feature type="domain" description="EamA" evidence="2">
    <location>
        <begin position="171"/>
        <end position="301"/>
    </location>
</feature>
<protein>
    <submittedName>
        <fullName evidence="3">DMT family transporter</fullName>
    </submittedName>
</protein>
<dbReference type="AlphaFoldDB" id="A0A5C6UR28"/>
<reference evidence="3 4" key="1">
    <citation type="submission" date="2019-08" db="EMBL/GenBank/DDBJ databases">
        <title>Sphingorhabdus soil sp. nov., isolated from arctic soil.</title>
        <authorList>
            <person name="Liu Y."/>
        </authorList>
    </citation>
    <scope>NUCLEOTIDE SEQUENCE [LARGE SCALE GENOMIC DNA]</scope>
    <source>
        <strain evidence="3 4">D-2Q-5-6</strain>
    </source>
</reference>
<sequence length="315" mass="33343">MADSTAHTADPRDVPAADSPATLRHPGFAFAALVLANMCLAFGALLVRFADTGPVAAGFWRLAIAAPFLAVIAWRTRQPLVGFPRKVGWMIVIGGVFFAADLAAWHLGIVRTKLANATLFGNSASLLLVLWGMVVLHQMPRRIQLVAIALAFAGGALLMGRSFELSPRNLAGDLLSLLAGILYTGYLLALQNARAKLGSWSVLAVSTFASVPIALLFALALGENIWPHDWTPLIALAFSSQLAGQGLLVYALPHFRPLVIGLVLLVQPAIAAFAGLVVFGEAIGPFEGAGMIAIALALVLVRWPERNPALPRARP</sequence>
<dbReference type="SUPFAM" id="SSF103481">
    <property type="entry name" value="Multidrug resistance efflux transporter EmrE"/>
    <property type="match status" value="2"/>
</dbReference>
<dbReference type="InterPro" id="IPR037185">
    <property type="entry name" value="EmrE-like"/>
</dbReference>
<dbReference type="RefSeq" id="WP_147121175.1">
    <property type="nucleotide sequence ID" value="NZ_VOPY01000001.1"/>
</dbReference>
<dbReference type="Pfam" id="PF00892">
    <property type="entry name" value="EamA"/>
    <property type="match status" value="2"/>
</dbReference>
<organism evidence="3 4">
    <name type="scientific">Flavisphingopyxis soli</name>
    <dbReference type="NCBI Taxonomy" id="2601267"/>
    <lineage>
        <taxon>Bacteria</taxon>
        <taxon>Pseudomonadati</taxon>
        <taxon>Pseudomonadota</taxon>
        <taxon>Alphaproteobacteria</taxon>
        <taxon>Sphingomonadales</taxon>
        <taxon>Sphingopyxidaceae</taxon>
        <taxon>Flavisphingopyxis</taxon>
    </lineage>
</organism>
<feature type="transmembrane region" description="Helical" evidence="1">
    <location>
        <begin position="87"/>
        <end position="108"/>
    </location>
</feature>
<keyword evidence="4" id="KW-1185">Reference proteome</keyword>
<accession>A0A5C6UR28</accession>
<dbReference type="PANTHER" id="PTHR22911">
    <property type="entry name" value="ACYL-MALONYL CONDENSING ENZYME-RELATED"/>
    <property type="match status" value="1"/>
</dbReference>
<feature type="transmembrane region" description="Helical" evidence="1">
    <location>
        <begin position="259"/>
        <end position="280"/>
    </location>
</feature>
<feature type="transmembrane region" description="Helical" evidence="1">
    <location>
        <begin position="200"/>
        <end position="221"/>
    </location>
</feature>
<keyword evidence="1" id="KW-0472">Membrane</keyword>
<feature type="transmembrane region" description="Helical" evidence="1">
    <location>
        <begin position="55"/>
        <end position="75"/>
    </location>
</feature>
<proteinExistence type="predicted"/>
<feature type="domain" description="EamA" evidence="2">
    <location>
        <begin position="31"/>
        <end position="158"/>
    </location>
</feature>
<evidence type="ECO:0000313" key="3">
    <source>
        <dbReference type="EMBL" id="TXC73338.1"/>
    </source>
</evidence>
<dbReference type="PANTHER" id="PTHR22911:SF76">
    <property type="entry name" value="EAMA DOMAIN-CONTAINING PROTEIN"/>
    <property type="match status" value="1"/>
</dbReference>
<name>A0A5C6UR28_9SPHN</name>
<keyword evidence="1" id="KW-1133">Transmembrane helix</keyword>
<dbReference type="GO" id="GO:0016020">
    <property type="term" value="C:membrane"/>
    <property type="evidence" value="ECO:0007669"/>
    <property type="project" value="InterPro"/>
</dbReference>